<dbReference type="GO" id="GO:0016020">
    <property type="term" value="C:membrane"/>
    <property type="evidence" value="ECO:0007669"/>
    <property type="project" value="UniProtKB-SubCell"/>
</dbReference>
<dbReference type="PANTHER" id="PTHR11654">
    <property type="entry name" value="OLIGOPEPTIDE TRANSPORTER-RELATED"/>
    <property type="match status" value="1"/>
</dbReference>
<dbReference type="CDD" id="cd17419">
    <property type="entry name" value="MFS_NPF7"/>
    <property type="match status" value="1"/>
</dbReference>
<evidence type="ECO:0000256" key="3">
    <source>
        <dbReference type="ARBA" id="ARBA00022692"/>
    </source>
</evidence>
<evidence type="ECO:0000313" key="8">
    <source>
        <dbReference type="EMBL" id="KAL1568927.1"/>
    </source>
</evidence>
<dbReference type="EMBL" id="JBEAFC010000001">
    <property type="protein sequence ID" value="KAL1568927.1"/>
    <property type="molecule type" value="Genomic_DNA"/>
</dbReference>
<comment type="subcellular location">
    <subcellularLocation>
        <location evidence="1">Membrane</location>
        <topology evidence="1">Multi-pass membrane protein</topology>
    </subcellularLocation>
</comment>
<comment type="similarity">
    <text evidence="6">Belongs to the major facilitator superfamily. Phosphate:H(+) symporter (TC 2.A.1.9) family.</text>
</comment>
<keyword evidence="3 7" id="KW-0812">Transmembrane</keyword>
<gene>
    <name evidence="8" type="ORF">AAHA92_00470</name>
</gene>
<feature type="transmembrane region" description="Helical" evidence="7">
    <location>
        <begin position="45"/>
        <end position="67"/>
    </location>
</feature>
<evidence type="ECO:0000256" key="6">
    <source>
        <dbReference type="ARBA" id="ARBA00044504"/>
    </source>
</evidence>
<evidence type="ECO:0000313" key="9">
    <source>
        <dbReference type="Proteomes" id="UP001567538"/>
    </source>
</evidence>
<proteinExistence type="inferred from homology"/>
<dbReference type="SUPFAM" id="SSF103473">
    <property type="entry name" value="MFS general substrate transporter"/>
    <property type="match status" value="1"/>
</dbReference>
<protein>
    <submittedName>
        <fullName evidence="8">Protein NRT1/ PTR FAMILY 7.3-like</fullName>
    </submittedName>
</protein>
<keyword evidence="4 7" id="KW-1133">Transmembrane helix</keyword>
<organism evidence="8 9">
    <name type="scientific">Salvia divinorum</name>
    <name type="common">Maria pastora</name>
    <name type="synonym">Diviner's sage</name>
    <dbReference type="NCBI Taxonomy" id="28513"/>
    <lineage>
        <taxon>Eukaryota</taxon>
        <taxon>Viridiplantae</taxon>
        <taxon>Streptophyta</taxon>
        <taxon>Embryophyta</taxon>
        <taxon>Tracheophyta</taxon>
        <taxon>Spermatophyta</taxon>
        <taxon>Magnoliopsida</taxon>
        <taxon>eudicotyledons</taxon>
        <taxon>Gunneridae</taxon>
        <taxon>Pentapetalae</taxon>
        <taxon>asterids</taxon>
        <taxon>lamiids</taxon>
        <taxon>Lamiales</taxon>
        <taxon>Lamiaceae</taxon>
        <taxon>Nepetoideae</taxon>
        <taxon>Mentheae</taxon>
        <taxon>Salviinae</taxon>
        <taxon>Salvia</taxon>
        <taxon>Salvia subgen. Calosphace</taxon>
    </lineage>
</organism>
<dbReference type="InterPro" id="IPR036259">
    <property type="entry name" value="MFS_trans_sf"/>
</dbReference>
<accession>A0ABD1IJP9</accession>
<feature type="transmembrane region" description="Helical" evidence="7">
    <location>
        <begin position="383"/>
        <end position="403"/>
    </location>
</feature>
<reference evidence="8 9" key="1">
    <citation type="submission" date="2024-06" db="EMBL/GenBank/DDBJ databases">
        <title>A chromosome level genome sequence of Diviner's sage (Salvia divinorum).</title>
        <authorList>
            <person name="Ford S.A."/>
            <person name="Ro D.-K."/>
            <person name="Ness R.W."/>
            <person name="Phillips M.A."/>
        </authorList>
    </citation>
    <scope>NUCLEOTIDE SEQUENCE [LARGE SCALE GENOMIC DNA]</scope>
    <source>
        <strain evidence="8">SAF-2024a</strain>
        <tissue evidence="8">Leaf</tissue>
    </source>
</reference>
<dbReference type="Gene3D" id="1.20.1250.20">
    <property type="entry name" value="MFS general substrate transporter like domains"/>
    <property type="match status" value="1"/>
</dbReference>
<evidence type="ECO:0000256" key="2">
    <source>
        <dbReference type="ARBA" id="ARBA00005982"/>
    </source>
</evidence>
<feature type="transmembrane region" description="Helical" evidence="7">
    <location>
        <begin position="87"/>
        <end position="104"/>
    </location>
</feature>
<dbReference type="Pfam" id="PF00854">
    <property type="entry name" value="PTR2"/>
    <property type="match status" value="1"/>
</dbReference>
<dbReference type="AlphaFoldDB" id="A0ABD1IJP9"/>
<dbReference type="Proteomes" id="UP001567538">
    <property type="component" value="Unassembled WGS sequence"/>
</dbReference>
<feature type="transmembrane region" description="Helical" evidence="7">
    <location>
        <begin position="153"/>
        <end position="170"/>
    </location>
</feature>
<keyword evidence="9" id="KW-1185">Reference proteome</keyword>
<feature type="transmembrane region" description="Helical" evidence="7">
    <location>
        <begin position="424"/>
        <end position="444"/>
    </location>
</feature>
<feature type="transmembrane region" description="Helical" evidence="7">
    <location>
        <begin position="111"/>
        <end position="133"/>
    </location>
</feature>
<comment type="similarity">
    <text evidence="2">Belongs to the major facilitator superfamily. Proton-dependent oligopeptide transporter (POT/PTR) (TC 2.A.17) family.</text>
</comment>
<comment type="caution">
    <text evidence="8">The sequence shown here is derived from an EMBL/GenBank/DDBJ whole genome shotgun (WGS) entry which is preliminary data.</text>
</comment>
<feature type="transmembrane region" description="Helical" evidence="7">
    <location>
        <begin position="191"/>
        <end position="210"/>
    </location>
</feature>
<dbReference type="InterPro" id="IPR000109">
    <property type="entry name" value="POT_fam"/>
</dbReference>
<evidence type="ECO:0000256" key="4">
    <source>
        <dbReference type="ARBA" id="ARBA00022989"/>
    </source>
</evidence>
<evidence type="ECO:0000256" key="7">
    <source>
        <dbReference type="SAM" id="Phobius"/>
    </source>
</evidence>
<feature type="transmembrane region" description="Helical" evidence="7">
    <location>
        <begin position="551"/>
        <end position="573"/>
    </location>
</feature>
<evidence type="ECO:0000256" key="5">
    <source>
        <dbReference type="ARBA" id="ARBA00023136"/>
    </source>
</evidence>
<feature type="transmembrane region" description="Helical" evidence="7">
    <location>
        <begin position="506"/>
        <end position="531"/>
    </location>
</feature>
<name>A0ABD1IJP9_SALDI</name>
<evidence type="ECO:0000256" key="1">
    <source>
        <dbReference type="ARBA" id="ARBA00004141"/>
    </source>
</evidence>
<sequence length="590" mass="65424">MGSLELSKVARKLKEEEYTGDGSVDFHGKPAIRDRTGKWSAGTIILLNQGLATLAFFGVGVNLVLFLTRVLQQDNAEAANSVSKWTGTVYIFSLVGAFLSDSYWGRYKTCAIFQSIFVIGLVLLSLSTQVFLLKPGGCGDETTKCNTHSSWELGLFYISIYMVALGNGGYQPNIATFGADQFDVEDPIEGYSKVAFFSYFYLALNLGSLFSNTILGYFEDEGLWALGFWASTASATLALLLFLGGTNRYRHFKPSGNPLSRISQVLVSATKKCSVRIPPGDDANLYETESKNGARKMLHTQGIKFLDRAAFVTQQDLDELKQNEFNNPWRLCPISQVEEVKCILRLLPIWLCTIIYSVVFTQMASLFVEQGDAMNTQISNFRIPAASMSSFDILSVALFIFLYRRVVDPIVRRVRKDSNGLTELQRMGIGLVIAVMAMVSAGIVECYRLKYARKDCKHCQGSSSLSIFWQVPQYALIGASEVFMYVGQLEFFNAQAPDGLKSFGSALCMTSISLGNYVSSLLVSIVMKISTVDNMPGWIPGNLNKGHLERFYFLLAGLTVVDLMIYIACASWYKSMKFTGKGEGEEDYEV</sequence>
<feature type="transmembrane region" description="Helical" evidence="7">
    <location>
        <begin position="343"/>
        <end position="363"/>
    </location>
</feature>
<feature type="transmembrane region" description="Helical" evidence="7">
    <location>
        <begin position="222"/>
        <end position="243"/>
    </location>
</feature>
<keyword evidence="5 7" id="KW-0472">Membrane</keyword>